<dbReference type="EMBL" id="NSKD01000004">
    <property type="protein sequence ID" value="PAU80166.1"/>
    <property type="molecule type" value="Genomic_DNA"/>
</dbReference>
<organism evidence="1 2">
    <name type="scientific">Halovibrio salipaludis</name>
    <dbReference type="NCBI Taxonomy" id="2032626"/>
    <lineage>
        <taxon>Bacteria</taxon>
        <taxon>Pseudomonadati</taxon>
        <taxon>Pseudomonadota</taxon>
        <taxon>Gammaproteobacteria</taxon>
        <taxon>Oceanospirillales</taxon>
        <taxon>Halomonadaceae</taxon>
        <taxon>Halovibrio</taxon>
    </lineage>
</organism>
<dbReference type="RefSeq" id="WP_095617783.1">
    <property type="nucleotide sequence ID" value="NZ_NSKD01000004.1"/>
</dbReference>
<dbReference type="OrthoDB" id="3199629at2"/>
<evidence type="ECO:0000313" key="2">
    <source>
        <dbReference type="Proteomes" id="UP000218896"/>
    </source>
</evidence>
<proteinExistence type="predicted"/>
<dbReference type="Proteomes" id="UP000218896">
    <property type="component" value="Unassembled WGS sequence"/>
</dbReference>
<evidence type="ECO:0000313" key="1">
    <source>
        <dbReference type="EMBL" id="PAU80166.1"/>
    </source>
</evidence>
<comment type="caution">
    <text evidence="1">The sequence shown here is derived from an EMBL/GenBank/DDBJ whole genome shotgun (WGS) entry which is preliminary data.</text>
</comment>
<keyword evidence="2" id="KW-1185">Reference proteome</keyword>
<dbReference type="AlphaFoldDB" id="A0A2A2F405"/>
<accession>A0A2A2F405</accession>
<reference evidence="1 2" key="1">
    <citation type="submission" date="2017-08" db="EMBL/GenBank/DDBJ databases">
        <title>Halovibrio sewagensis sp. nov., isolated from wastewater of high salinity.</title>
        <authorList>
            <person name="Dong X."/>
            <person name="Zhang G."/>
        </authorList>
    </citation>
    <scope>NUCLEOTIDE SEQUENCE [LARGE SCALE GENOMIC DNA]</scope>
    <source>
        <strain evidence="1 2">YL5-2</strain>
    </source>
</reference>
<gene>
    <name evidence="1" type="ORF">CK501_11010</name>
</gene>
<sequence>MAGRERLKGLGLVLVGALLVAGWYGAGAFHQGEAPREARLHLVLDGSHYRVPQSRLPALQARSGIWFRLGGALAREGLEERLERGMVRLFEPVEKQVPAFLDWYYSLGGEYTRLSGWALEKMGFEGRALVVGRTEELLFEETDFRSRLVVLERGLATDAGRYAERTRTGWRRMMKAALSDYEVPPPLNHARENDPRALDLDGLSSGGMADERSRLENRLALSGAGGIATGALVWRAATRAAVASGGRAAAARGAGRVASRAGAAALAGLGSCGATGPLAVGCGLVAGTAAWISIDWAMIEADEWANRDRLEQRLREGLNGVRDDLRRQLSRALSERLEQLNGRHRLRIRRTLTPLDTIKKAATQGGGQTEHG</sequence>
<protein>
    <submittedName>
        <fullName evidence="1">Uncharacterized protein</fullName>
    </submittedName>
</protein>
<name>A0A2A2F405_9GAMM</name>